<feature type="site" description="Transition state stabilizer" evidence="8">
    <location>
        <position position="213"/>
    </location>
</feature>
<dbReference type="GO" id="GO:0009244">
    <property type="term" value="P:lipopolysaccharide core region biosynthetic process"/>
    <property type="evidence" value="ECO:0007669"/>
    <property type="project" value="UniProtKB-UniRule"/>
</dbReference>
<comment type="subcellular location">
    <subcellularLocation>
        <location evidence="9">Cell membrane</location>
    </subcellularLocation>
</comment>
<keyword evidence="9" id="KW-1003">Cell membrane</keyword>
<dbReference type="EC" id="2.4.99.12" evidence="2 9"/>
<organism evidence="11 12">
    <name type="scientific">Limisphaera ngatamarikiensis</name>
    <dbReference type="NCBI Taxonomy" id="1324935"/>
    <lineage>
        <taxon>Bacteria</taxon>
        <taxon>Pseudomonadati</taxon>
        <taxon>Verrucomicrobiota</taxon>
        <taxon>Verrucomicrobiia</taxon>
        <taxon>Limisphaerales</taxon>
        <taxon>Limisphaeraceae</taxon>
        <taxon>Limisphaera</taxon>
    </lineage>
</organism>
<feature type="domain" description="3-deoxy-D-manno-octulosonic-acid transferase N-terminal" evidence="10">
    <location>
        <begin position="34"/>
        <end position="216"/>
    </location>
</feature>
<accession>A0A6M1RMC2</accession>
<keyword evidence="9" id="KW-0812">Transmembrane</keyword>
<dbReference type="PANTHER" id="PTHR42755:SF1">
    <property type="entry name" value="3-DEOXY-D-MANNO-OCTULOSONIC ACID TRANSFERASE, MITOCHONDRIAL-RELATED"/>
    <property type="match status" value="1"/>
</dbReference>
<name>A0A6M1RMC2_9BACT</name>
<evidence type="ECO:0000256" key="6">
    <source>
        <dbReference type="ARBA" id="ARBA00049183"/>
    </source>
</evidence>
<proteinExistence type="inferred from homology"/>
<evidence type="ECO:0000256" key="4">
    <source>
        <dbReference type="ARBA" id="ARBA00022679"/>
    </source>
</evidence>
<feature type="site" description="Transition state stabilizer" evidence="8">
    <location>
        <position position="135"/>
    </location>
</feature>
<dbReference type="Gene3D" id="3.40.50.11720">
    <property type="entry name" value="3-Deoxy-D-manno-octulosonic-acid transferase, N-terminal domain"/>
    <property type="match status" value="1"/>
</dbReference>
<evidence type="ECO:0000256" key="3">
    <source>
        <dbReference type="ARBA" id="ARBA00019077"/>
    </source>
</evidence>
<dbReference type="InterPro" id="IPR007507">
    <property type="entry name" value="Glycos_transf_N"/>
</dbReference>
<dbReference type="InterPro" id="IPR039901">
    <property type="entry name" value="Kdotransferase"/>
</dbReference>
<dbReference type="GO" id="GO:0043842">
    <property type="term" value="F:Kdo transferase activity"/>
    <property type="evidence" value="ECO:0007669"/>
    <property type="project" value="UniProtKB-EC"/>
</dbReference>
<keyword evidence="12" id="KW-1185">Reference proteome</keyword>
<dbReference type="Pfam" id="PF04413">
    <property type="entry name" value="Glycos_transf_N"/>
    <property type="match status" value="1"/>
</dbReference>
<dbReference type="PANTHER" id="PTHR42755">
    <property type="entry name" value="3-DEOXY-MANNO-OCTULOSONATE CYTIDYLYLTRANSFERASE"/>
    <property type="match status" value="1"/>
</dbReference>
<dbReference type="EMBL" id="JAAKYA010000029">
    <property type="protein sequence ID" value="NGO38699.1"/>
    <property type="molecule type" value="Genomic_DNA"/>
</dbReference>
<comment type="pathway">
    <text evidence="1 9">Bacterial outer membrane biogenesis; LPS core biosynthesis.</text>
</comment>
<keyword evidence="4 9" id="KW-0808">Transferase</keyword>
<comment type="catalytic activity">
    <reaction evidence="6 9">
        <text>lipid IVA (E. coli) + CMP-3-deoxy-beta-D-manno-octulosonate = alpha-Kdo-(2-&gt;6)-lipid IVA (E. coli) + CMP + H(+)</text>
        <dbReference type="Rhea" id="RHEA:28066"/>
        <dbReference type="ChEBI" id="CHEBI:15378"/>
        <dbReference type="ChEBI" id="CHEBI:58603"/>
        <dbReference type="ChEBI" id="CHEBI:60364"/>
        <dbReference type="ChEBI" id="CHEBI:60377"/>
        <dbReference type="ChEBI" id="CHEBI:85987"/>
        <dbReference type="EC" id="2.4.99.12"/>
    </reaction>
</comment>
<evidence type="ECO:0000256" key="9">
    <source>
        <dbReference type="RuleBase" id="RU365103"/>
    </source>
</evidence>
<evidence type="ECO:0000256" key="8">
    <source>
        <dbReference type="PIRSR" id="PIRSR639901-2"/>
    </source>
</evidence>
<comment type="caution">
    <text evidence="11">The sequence shown here is derived from an EMBL/GenBank/DDBJ whole genome shotgun (WGS) entry which is preliminary data.</text>
</comment>
<keyword evidence="9" id="KW-1133">Transmembrane helix</keyword>
<evidence type="ECO:0000313" key="11">
    <source>
        <dbReference type="EMBL" id="NGO38699.1"/>
    </source>
</evidence>
<gene>
    <name evidence="11" type="ORF">G4L39_04730</name>
</gene>
<evidence type="ECO:0000259" key="10">
    <source>
        <dbReference type="Pfam" id="PF04413"/>
    </source>
</evidence>
<dbReference type="Proteomes" id="UP000477311">
    <property type="component" value="Unassembled WGS sequence"/>
</dbReference>
<comment type="function">
    <text evidence="9">Involved in lipopolysaccharide (LPS) biosynthesis. Catalyzes the transfer of 3-deoxy-D-manno-octulosonate (Kdo) residue(s) from CMP-Kdo to lipid IV(A), the tetraacyldisaccharide-1,4'-bisphosphate precursor of lipid A.</text>
</comment>
<evidence type="ECO:0000256" key="1">
    <source>
        <dbReference type="ARBA" id="ARBA00004713"/>
    </source>
</evidence>
<evidence type="ECO:0000256" key="2">
    <source>
        <dbReference type="ARBA" id="ARBA00012621"/>
    </source>
</evidence>
<dbReference type="Gene3D" id="3.40.50.2000">
    <property type="entry name" value="Glycogen Phosphorylase B"/>
    <property type="match status" value="1"/>
</dbReference>
<feature type="transmembrane region" description="Helical" evidence="9">
    <location>
        <begin position="6"/>
        <end position="23"/>
    </location>
</feature>
<reference evidence="11 12" key="1">
    <citation type="submission" date="2020-02" db="EMBL/GenBank/DDBJ databases">
        <title>Draft genome sequence of Limisphaera ngatamarikiensis NGM72.4T, a thermophilic Verrucomicrobia grouped in subdivision 3.</title>
        <authorList>
            <person name="Carere C.R."/>
            <person name="Steen J."/>
            <person name="Hugenholtz P."/>
            <person name="Stott M.B."/>
        </authorList>
    </citation>
    <scope>NUCLEOTIDE SEQUENCE [LARGE SCALE GENOMIC DNA]</scope>
    <source>
        <strain evidence="11 12">NGM72.4</strain>
    </source>
</reference>
<dbReference type="GO" id="GO:0005886">
    <property type="term" value="C:plasma membrane"/>
    <property type="evidence" value="ECO:0007669"/>
    <property type="project" value="UniProtKB-SubCell"/>
</dbReference>
<dbReference type="AlphaFoldDB" id="A0A6M1RMC2"/>
<sequence>MIRTLYNVLFTAGFWLLAPYYFVRMRRRGNWRAGFRQRFGRYDTKFKQSITNRHVVWIHAVSVGEVNLATQLIRALEPRLPNVKIVVSTTTTTGMGELQRKTPSHIGKIYYPIDRKRYVARALGAIKPVAVLLMEAEVWPNFLWRARNLDIPVFLVNARLSERSYRWYRRLGWFFRPLFESFAGVGAQNEADAARLRELGCRPEVIRVVGSLKFDAAQLEERTTLDVPALLRQVGVEPDRRILLGGSTHAGEEAVLAEMFQRLRTRHPDLFLVLVPRHFERGREVGETLARLGVRFVYRSEITSRTSLAPGQVDCLLVNTTGELRHFYPHATVVFVGKSLTAEGGQNPLEPAAVGRPVVFGPHMENFAEIAGKLVSGGGAWQVTSAAELETAVDRLLGDPQLREQMGRRAVEVVRENLGAVERTVEMVLEVLQRRRPEVLIVRE</sequence>
<dbReference type="UniPathway" id="UPA00958"/>
<comment type="similarity">
    <text evidence="9">Belongs to the glycosyltransferase group 1 family.</text>
</comment>
<dbReference type="InterPro" id="IPR038107">
    <property type="entry name" value="Glycos_transf_N_sf"/>
</dbReference>
<dbReference type="SUPFAM" id="SSF53756">
    <property type="entry name" value="UDP-Glycosyltransferase/glycogen phosphorylase"/>
    <property type="match status" value="1"/>
</dbReference>
<dbReference type="GO" id="GO:0009245">
    <property type="term" value="P:lipid A biosynthetic process"/>
    <property type="evidence" value="ECO:0007669"/>
    <property type="project" value="TreeGrafter"/>
</dbReference>
<keyword evidence="9" id="KW-0448">Lipopolysaccharide biosynthesis</keyword>
<evidence type="ECO:0000313" key="12">
    <source>
        <dbReference type="Proteomes" id="UP000477311"/>
    </source>
</evidence>
<evidence type="ECO:0000256" key="5">
    <source>
        <dbReference type="ARBA" id="ARBA00031445"/>
    </source>
</evidence>
<dbReference type="RefSeq" id="WP_165106308.1">
    <property type="nucleotide sequence ID" value="NZ_JAAKYA010000029.1"/>
</dbReference>
<feature type="active site" description="Proton acceptor" evidence="7">
    <location>
        <position position="65"/>
    </location>
</feature>
<evidence type="ECO:0000256" key="7">
    <source>
        <dbReference type="PIRSR" id="PIRSR639901-1"/>
    </source>
</evidence>
<protein>
    <recommendedName>
        <fullName evidence="3 9">3-deoxy-D-manno-octulosonic acid transferase</fullName>
        <shortName evidence="9">Kdo transferase</shortName>
        <ecNumber evidence="2 9">2.4.99.12</ecNumber>
    </recommendedName>
    <alternativeName>
        <fullName evidence="5 9">Lipid IV(A) 3-deoxy-D-manno-octulosonic acid transferase</fullName>
    </alternativeName>
</protein>
<keyword evidence="9" id="KW-0472">Membrane</keyword>